<keyword evidence="13" id="KW-1035">Host cytoplasm</keyword>
<comment type="function">
    <text evidence="16">Plays a major role in the induction and maintenance of cellular transformation.</text>
</comment>
<dbReference type="GO" id="GO:0003677">
    <property type="term" value="F:DNA binding"/>
    <property type="evidence" value="ECO:0007669"/>
    <property type="project" value="UniProtKB-KW"/>
</dbReference>
<dbReference type="SUPFAM" id="SSF161229">
    <property type="entry name" value="E6 C-terminal domain-like"/>
    <property type="match status" value="2"/>
</dbReference>
<evidence type="ECO:0000313" key="18">
    <source>
        <dbReference type="EMBL" id="AIS41098.1"/>
    </source>
</evidence>
<comment type="similarity">
    <text evidence="1 16">Belongs to the papillomaviridae E6 protein family.</text>
</comment>
<keyword evidence="4" id="KW-0945">Host-virus interaction</keyword>
<evidence type="ECO:0000256" key="3">
    <source>
        <dbReference type="ARBA" id="ARBA00022562"/>
    </source>
</evidence>
<evidence type="ECO:0000256" key="5">
    <source>
        <dbReference type="ARBA" id="ARBA00022632"/>
    </source>
</evidence>
<evidence type="ECO:0000256" key="12">
    <source>
        <dbReference type="ARBA" id="ARBA00023163"/>
    </source>
</evidence>
<sequence>MADEDVIFVDRLRAPWCILCMCCKRPLTNDERKDFLNKGLKTFKKWNNGKKRSFGCCETCCVFLANEEAEKTRAEEIHLEADGVQLFCGAPLRDISMNCRYCLAVLTFYDKYLNKENRLPFCLRRKKWRGTCAKCLKDKKQC</sequence>
<evidence type="ECO:0000256" key="6">
    <source>
        <dbReference type="ARBA" id="ARBA00022723"/>
    </source>
</evidence>
<dbReference type="GO" id="GO:0042025">
    <property type="term" value="C:host cell nucleus"/>
    <property type="evidence" value="ECO:0007669"/>
    <property type="project" value="UniProtKB-SubCell"/>
</dbReference>
<evidence type="ECO:0000313" key="20">
    <source>
        <dbReference type="Proteomes" id="UP000128306"/>
    </source>
</evidence>
<evidence type="ECO:0000256" key="16">
    <source>
        <dbReference type="RuleBase" id="RU363123"/>
    </source>
</evidence>
<evidence type="ECO:0000256" key="2">
    <source>
        <dbReference type="ARBA" id="ARBA00022518"/>
    </source>
</evidence>
<evidence type="ECO:0000256" key="4">
    <source>
        <dbReference type="ARBA" id="ARBA00022581"/>
    </source>
</evidence>
<evidence type="ECO:0000256" key="10">
    <source>
        <dbReference type="ARBA" id="ARBA00023125"/>
    </source>
</evidence>
<reference evidence="18 19" key="1">
    <citation type="submission" date="2014-07" db="EMBL/GenBank/DDBJ databases">
        <title>Identification and characterization of a new variant of BPV type 7.</title>
        <authorList>
            <person name="Gallina L."/>
            <person name="Scagliarini A."/>
            <person name="Savini F."/>
            <person name="Casa G."/>
        </authorList>
    </citation>
    <scope>NUCLEOTIDE SEQUENCE [LARGE SCALE GENOMIC DNA]</scope>
    <source>
        <strain evidence="18">IT-221</strain>
    </source>
</reference>
<dbReference type="Proteomes" id="UP000104506">
    <property type="component" value="Genome"/>
</dbReference>
<dbReference type="Proteomes" id="UP000128306">
    <property type="component" value="Genome"/>
</dbReference>
<protein>
    <recommendedName>
        <fullName evidence="16">Protein E6</fullName>
    </recommendedName>
</protein>
<gene>
    <name evidence="17" type="primary">E6</name>
</gene>
<dbReference type="GO" id="GO:0008270">
    <property type="term" value="F:zinc ion binding"/>
    <property type="evidence" value="ECO:0007669"/>
    <property type="project" value="UniProtKB-KW"/>
</dbReference>
<evidence type="ECO:0000313" key="19">
    <source>
        <dbReference type="Proteomes" id="UP000104506"/>
    </source>
</evidence>
<dbReference type="Gene3D" id="3.30.240.40">
    <property type="entry name" value="E6 early regulatory protein"/>
    <property type="match status" value="2"/>
</dbReference>
<keyword evidence="11 16" id="KW-0010">Activator</keyword>
<evidence type="ECO:0000256" key="1">
    <source>
        <dbReference type="ARBA" id="ARBA00006346"/>
    </source>
</evidence>
<keyword evidence="12 16" id="KW-0804">Transcription</keyword>
<keyword evidence="7 16" id="KW-0863">Zinc-finger</keyword>
<keyword evidence="15" id="KW-1119">Modulation of host cell apoptosis by virus</keyword>
<keyword evidence="9 16" id="KW-0805">Transcription regulation</keyword>
<keyword evidence="6 16" id="KW-0479">Metal-binding</keyword>
<organism evidence="17 20">
    <name type="scientific">Bos taurus papillomavirus 7</name>
    <dbReference type="NCBI Taxonomy" id="1001533"/>
    <lineage>
        <taxon>Viruses</taxon>
        <taxon>Monodnaviria</taxon>
        <taxon>Shotokuvirae</taxon>
        <taxon>Cossaviricota</taxon>
        <taxon>Papovaviricetes</taxon>
        <taxon>Zurhausenvirales</taxon>
        <taxon>Papillomaviridae</taxon>
        <taxon>Firstpapillomavirinae</taxon>
        <taxon>Dyoxipapillomavirus</taxon>
        <taxon>Dyoxipapillomavirus 1</taxon>
    </lineage>
</organism>
<keyword evidence="3 16" id="KW-1048">Host nucleus</keyword>
<dbReference type="GO" id="GO:0052150">
    <property type="term" value="P:symbiont-mediated perturbation of host apoptosis"/>
    <property type="evidence" value="ECO:0007669"/>
    <property type="project" value="UniProtKB-KW"/>
</dbReference>
<evidence type="ECO:0000256" key="13">
    <source>
        <dbReference type="ARBA" id="ARBA00023200"/>
    </source>
</evidence>
<evidence type="ECO:0000256" key="14">
    <source>
        <dbReference type="ARBA" id="ARBA00023280"/>
    </source>
</evidence>
<evidence type="ECO:0000256" key="15">
    <source>
        <dbReference type="ARBA" id="ARBA00023323"/>
    </source>
</evidence>
<evidence type="ECO:0000256" key="9">
    <source>
        <dbReference type="ARBA" id="ARBA00023015"/>
    </source>
</evidence>
<evidence type="ECO:0000256" key="8">
    <source>
        <dbReference type="ARBA" id="ARBA00022833"/>
    </source>
</evidence>
<comment type="subcellular location">
    <subcellularLocation>
        <location evidence="16">Host cytoplasm</location>
    </subcellularLocation>
    <subcellularLocation>
        <location evidence="16">Host nucleus</location>
    </subcellularLocation>
</comment>
<evidence type="ECO:0000256" key="7">
    <source>
        <dbReference type="ARBA" id="ARBA00022771"/>
    </source>
</evidence>
<dbReference type="InterPro" id="IPR001334">
    <property type="entry name" value="E6"/>
</dbReference>
<keyword evidence="8 16" id="KW-0862">Zinc</keyword>
<proteinExistence type="inferred from homology"/>
<name>A0A097A5Y7_9PAPI</name>
<keyword evidence="2 16" id="KW-0244">Early protein</keyword>
<keyword evidence="5" id="KW-1090">Inhibition of host innate immune response by virus</keyword>
<dbReference type="EMBL" id="KM096429">
    <property type="protein sequence ID" value="AIS41098.1"/>
    <property type="molecule type" value="Genomic_DNA"/>
</dbReference>
<dbReference type="Pfam" id="PF00518">
    <property type="entry name" value="E6"/>
    <property type="match status" value="1"/>
</dbReference>
<reference evidence="17 20" key="2">
    <citation type="submission" date="2014-07" db="EMBL/GenBank/DDBJ databases">
        <title>Identification and characterization of two novel variants of BPV type 7.</title>
        <authorList>
            <person name="Gallina L."/>
            <person name="Scagliarini A."/>
            <person name="Savini F."/>
            <person name="Casa G."/>
        </authorList>
    </citation>
    <scope>NUCLEOTIDE SEQUENCE [LARGE SCALE GENOMIC DNA]</scope>
    <source>
        <strain evidence="17">IT-215</strain>
    </source>
</reference>
<evidence type="ECO:0000313" key="17">
    <source>
        <dbReference type="EMBL" id="AIS41094.1"/>
    </source>
</evidence>
<keyword evidence="10 16" id="KW-0238">DNA-binding</keyword>
<keyword evidence="14" id="KW-0899">Viral immunoevasion</keyword>
<dbReference type="InterPro" id="IPR038575">
    <property type="entry name" value="E6_sf"/>
</dbReference>
<dbReference type="EMBL" id="KM096428">
    <property type="protein sequence ID" value="AIS41094.1"/>
    <property type="molecule type" value="Genomic_DNA"/>
</dbReference>
<dbReference type="GO" id="GO:0052170">
    <property type="term" value="P:symbiont-mediated suppression of host innate immune response"/>
    <property type="evidence" value="ECO:0007669"/>
    <property type="project" value="UniProtKB-KW"/>
</dbReference>
<evidence type="ECO:0000256" key="11">
    <source>
        <dbReference type="ARBA" id="ARBA00023159"/>
    </source>
</evidence>
<dbReference type="GO" id="GO:0030430">
    <property type="term" value="C:host cell cytoplasm"/>
    <property type="evidence" value="ECO:0007669"/>
    <property type="project" value="UniProtKB-SubCell"/>
</dbReference>
<accession>A0A097A5Y7</accession>